<comment type="caution">
    <text evidence="2">The sequence shown here is derived from an EMBL/GenBank/DDBJ whole genome shotgun (WGS) entry which is preliminary data.</text>
</comment>
<name>A0A2N5DRF0_9CAUL</name>
<dbReference type="AlphaFoldDB" id="A0A2N5DRF0"/>
<protein>
    <submittedName>
        <fullName evidence="2">Protein required for attachment to host cell</fullName>
    </submittedName>
</protein>
<accession>A0A2N5DRF0</accession>
<keyword evidence="3" id="KW-1185">Reference proteome</keyword>
<evidence type="ECO:0000313" key="3">
    <source>
        <dbReference type="Proteomes" id="UP000234479"/>
    </source>
</evidence>
<proteinExistence type="predicted"/>
<dbReference type="Pfam" id="PF10116">
    <property type="entry name" value="Host_attach"/>
    <property type="match status" value="1"/>
</dbReference>
<dbReference type="Proteomes" id="UP000234479">
    <property type="component" value="Unassembled WGS sequence"/>
</dbReference>
<dbReference type="InterPro" id="IPR019291">
    <property type="entry name" value="Host_attachment_protein"/>
</dbReference>
<sequence>MPMRVAQGAEHRFDLDQLAPVAKAQDGPRTKTEAKMRADERTLVVTADGVHARCFEERRQGGRLIEHPEWLDPISARPRLRSATGAVHDRKGHAHHETSPAPPEDQVQEQFWARLAERIGVLFKAERFDALVLLAPPRALGRLRERLAPAIRGRLVLDAPRDLVKETDEALRRRLRELRFHAA</sequence>
<gene>
    <name evidence="2" type="ORF">SGCZBJ_01920</name>
</gene>
<dbReference type="EMBL" id="PJRS01000007">
    <property type="protein sequence ID" value="PLR28632.1"/>
    <property type="molecule type" value="Genomic_DNA"/>
</dbReference>
<dbReference type="OrthoDB" id="9812459at2"/>
<feature type="region of interest" description="Disordered" evidence="1">
    <location>
        <begin position="82"/>
        <end position="106"/>
    </location>
</feature>
<evidence type="ECO:0000256" key="1">
    <source>
        <dbReference type="SAM" id="MobiDB-lite"/>
    </source>
</evidence>
<reference evidence="2 3" key="1">
    <citation type="submission" date="2017-12" db="EMBL/GenBank/DDBJ databases">
        <title>The genome sequence of Caulobacter sp. 410.</title>
        <authorList>
            <person name="Gao J."/>
            <person name="Mao X."/>
            <person name="Sun J."/>
        </authorList>
    </citation>
    <scope>NUCLEOTIDE SEQUENCE [LARGE SCALE GENOMIC DNA]</scope>
    <source>
        <strain evidence="2 3">410</strain>
    </source>
</reference>
<evidence type="ECO:0000313" key="2">
    <source>
        <dbReference type="EMBL" id="PLR28632.1"/>
    </source>
</evidence>
<organism evidence="2 3">
    <name type="scientific">Caulobacter zeae</name>
    <dbReference type="NCBI Taxonomy" id="2055137"/>
    <lineage>
        <taxon>Bacteria</taxon>
        <taxon>Pseudomonadati</taxon>
        <taxon>Pseudomonadota</taxon>
        <taxon>Alphaproteobacteria</taxon>
        <taxon>Caulobacterales</taxon>
        <taxon>Caulobacteraceae</taxon>
        <taxon>Caulobacter</taxon>
    </lineage>
</organism>